<keyword evidence="2" id="KW-0677">Repeat</keyword>
<evidence type="ECO:0000256" key="3">
    <source>
        <dbReference type="SAM" id="SignalP"/>
    </source>
</evidence>
<evidence type="ECO:0000256" key="1">
    <source>
        <dbReference type="ARBA" id="ARBA00022441"/>
    </source>
</evidence>
<dbReference type="Gene3D" id="2.120.10.80">
    <property type="entry name" value="Kelch-type beta propeller"/>
    <property type="match status" value="2"/>
</dbReference>
<dbReference type="Pfam" id="PF24981">
    <property type="entry name" value="Beta-prop_ATRN-LZTR1"/>
    <property type="match status" value="1"/>
</dbReference>
<organism evidence="5 6">
    <name type="scientific">Fodinibius sediminis</name>
    <dbReference type="NCBI Taxonomy" id="1214077"/>
    <lineage>
        <taxon>Bacteria</taxon>
        <taxon>Pseudomonadati</taxon>
        <taxon>Balneolota</taxon>
        <taxon>Balneolia</taxon>
        <taxon>Balneolales</taxon>
        <taxon>Balneolaceae</taxon>
        <taxon>Fodinibius</taxon>
    </lineage>
</organism>
<keyword evidence="1" id="KW-0880">Kelch repeat</keyword>
<evidence type="ECO:0000256" key="2">
    <source>
        <dbReference type="ARBA" id="ARBA00022737"/>
    </source>
</evidence>
<dbReference type="EMBL" id="FXTH01000004">
    <property type="protein sequence ID" value="SMO51590.1"/>
    <property type="molecule type" value="Genomic_DNA"/>
</dbReference>
<dbReference type="AlphaFoldDB" id="A0A521BYL7"/>
<keyword evidence="6" id="KW-1185">Reference proteome</keyword>
<accession>A0A521BYL7</accession>
<dbReference type="InterPro" id="IPR056737">
    <property type="entry name" value="Beta-prop_ATRN-MKLN-like"/>
</dbReference>
<name>A0A521BYL7_9BACT</name>
<feature type="chain" id="PRO_5021779499" evidence="3">
    <location>
        <begin position="27"/>
        <end position="339"/>
    </location>
</feature>
<evidence type="ECO:0000313" key="5">
    <source>
        <dbReference type="EMBL" id="SMO51590.1"/>
    </source>
</evidence>
<dbReference type="OrthoDB" id="996574at2"/>
<sequence length="339" mass="37525">MKRHTRQIIFFATALLLCLSARSLVAQQAGPGWQMIDLEVPPSERHENAAAIVDGKLYLLGGRGERPVEVYDPDTRQWSEKATPPLSMHHFQAVSYDGKIYVIGAFNGNYPYEDPINHVWIYDTQKDQWTRGPEIPEDRRRGAAGAVAYKGKIYVVGGIQNGHATGHVRWMDAFDPRTGEWSQLADAPRNRDHFQAAIVDGKLYAAGGRRSSQATNQNFELTIPEVDVYDFSTNRWQPLPPSGDLPTERAGSSSIPVGNYVLVLGGESAAQTDAHAEVEALNTQTGQWHTLPPLNQGRHGTQAVILDNEIHVAAGSRVRGAEEIQSQERWTIPDSLQSN</sequence>
<dbReference type="SMART" id="SM00612">
    <property type="entry name" value="Kelch"/>
    <property type="match status" value="5"/>
</dbReference>
<reference evidence="5 6" key="1">
    <citation type="submission" date="2017-05" db="EMBL/GenBank/DDBJ databases">
        <authorList>
            <person name="Varghese N."/>
            <person name="Submissions S."/>
        </authorList>
    </citation>
    <scope>NUCLEOTIDE SEQUENCE [LARGE SCALE GENOMIC DNA]</scope>
    <source>
        <strain evidence="5 6">DSM 21194</strain>
    </source>
</reference>
<keyword evidence="3" id="KW-0732">Signal</keyword>
<dbReference type="InterPro" id="IPR015915">
    <property type="entry name" value="Kelch-typ_b-propeller"/>
</dbReference>
<dbReference type="PANTHER" id="PTHR46344">
    <property type="entry name" value="OS02G0202900 PROTEIN"/>
    <property type="match status" value="1"/>
</dbReference>
<dbReference type="PANTHER" id="PTHR46344:SF27">
    <property type="entry name" value="KELCH REPEAT SUPERFAMILY PROTEIN"/>
    <property type="match status" value="1"/>
</dbReference>
<proteinExistence type="predicted"/>
<evidence type="ECO:0000313" key="6">
    <source>
        <dbReference type="Proteomes" id="UP000317593"/>
    </source>
</evidence>
<feature type="domain" description="Attractin/MKLN-like beta-propeller" evidence="4">
    <location>
        <begin position="33"/>
        <end position="267"/>
    </location>
</feature>
<gene>
    <name evidence="5" type="ORF">SAMN06265218_104122</name>
</gene>
<dbReference type="SUPFAM" id="SSF117281">
    <property type="entry name" value="Kelch motif"/>
    <property type="match status" value="1"/>
</dbReference>
<dbReference type="InterPro" id="IPR006652">
    <property type="entry name" value="Kelch_1"/>
</dbReference>
<evidence type="ECO:0000259" key="4">
    <source>
        <dbReference type="Pfam" id="PF24981"/>
    </source>
</evidence>
<protein>
    <submittedName>
        <fullName evidence="5">N-acetylneuraminic acid mutarotase</fullName>
    </submittedName>
</protein>
<dbReference type="RefSeq" id="WP_142713641.1">
    <property type="nucleotide sequence ID" value="NZ_FXTH01000004.1"/>
</dbReference>
<dbReference type="Proteomes" id="UP000317593">
    <property type="component" value="Unassembled WGS sequence"/>
</dbReference>
<feature type="signal peptide" evidence="3">
    <location>
        <begin position="1"/>
        <end position="26"/>
    </location>
</feature>